<dbReference type="SUPFAM" id="SSF46946">
    <property type="entry name" value="S13-like H2TH domain"/>
    <property type="match status" value="1"/>
</dbReference>
<keyword evidence="11" id="KW-0255">Endonuclease</keyword>
<evidence type="ECO:0000256" key="5">
    <source>
        <dbReference type="ARBA" id="ARBA00023125"/>
    </source>
</evidence>
<evidence type="ECO:0000256" key="6">
    <source>
        <dbReference type="ARBA" id="ARBA00023204"/>
    </source>
</evidence>
<dbReference type="AlphaFoldDB" id="A0A1H1FRG6"/>
<sequence length="254" mass="29479">MYLIQVYIQHMPEGPSILLMKEDLQKFAGKKVVKADGNAKFEKEPLEGKILKEIRTFGKQTYLVFDEISVRIHLLMFGSYSIDEQTKPDKSLRLSLQFKVGGMYFYTCSVKLIDSKGLEKIDWEADIMSEEWNPEKAEKKLKSNPEMMVCDALMNQDIFSGVGNIIKNEVLFRIGVQPESLLGNMPPKKIKELITEARNYSFDFLKWKRDFVLKKHWLAHTKTVCPKCGEKLIKKQTGKGKRRSFYCVNDQTLY</sequence>
<name>A0A1H1FRG6_9FLAO</name>
<dbReference type="GO" id="GO:0008534">
    <property type="term" value="F:oxidized purine nucleobase lesion DNA N-glycosylase activity"/>
    <property type="evidence" value="ECO:0007669"/>
    <property type="project" value="UniProtKB-EC"/>
</dbReference>
<keyword evidence="4" id="KW-0378">Hydrolase</keyword>
<evidence type="ECO:0000313" key="12">
    <source>
        <dbReference type="Proteomes" id="UP000199627"/>
    </source>
</evidence>
<evidence type="ECO:0000256" key="7">
    <source>
        <dbReference type="ARBA" id="ARBA00023239"/>
    </source>
</evidence>
<keyword evidence="11" id="KW-0540">Nuclease</keyword>
<dbReference type="EMBL" id="FNKL01000004">
    <property type="protein sequence ID" value="SDR03358.1"/>
    <property type="molecule type" value="Genomic_DNA"/>
</dbReference>
<dbReference type="PANTHER" id="PTHR22993">
    <property type="entry name" value="FORMAMIDOPYRIMIDINE-DNA GLYCOSYLASE"/>
    <property type="match status" value="1"/>
</dbReference>
<keyword evidence="5" id="KW-0238">DNA-binding</keyword>
<dbReference type="SMART" id="SM01232">
    <property type="entry name" value="H2TH"/>
    <property type="match status" value="1"/>
</dbReference>
<accession>A0A1H1FRG6</accession>
<keyword evidence="12" id="KW-1185">Reference proteome</keyword>
<proteinExistence type="inferred from homology"/>
<gene>
    <name evidence="11" type="ORF">SAMN05421664_3210</name>
</gene>
<dbReference type="InterPro" id="IPR010979">
    <property type="entry name" value="Ribosomal_uS13-like_H2TH"/>
</dbReference>
<keyword evidence="3" id="KW-0227">DNA damage</keyword>
<comment type="catalytic activity">
    <reaction evidence="1">
        <text>Hydrolysis of DNA containing ring-opened 7-methylguanine residues, releasing 2,6-diamino-4-hydroxy-5-(N-methyl)formamidopyrimidine.</text>
        <dbReference type="EC" id="3.2.2.23"/>
    </reaction>
</comment>
<evidence type="ECO:0000259" key="10">
    <source>
        <dbReference type="PROSITE" id="PS51068"/>
    </source>
</evidence>
<dbReference type="PANTHER" id="PTHR22993:SF9">
    <property type="entry name" value="FORMAMIDOPYRIMIDINE-DNA GLYCOSYLASE"/>
    <property type="match status" value="1"/>
</dbReference>
<keyword evidence="6" id="KW-0234">DNA repair</keyword>
<organism evidence="11 12">
    <name type="scientific">Chryseobacterium soldanellicola</name>
    <dbReference type="NCBI Taxonomy" id="311333"/>
    <lineage>
        <taxon>Bacteria</taxon>
        <taxon>Pseudomonadati</taxon>
        <taxon>Bacteroidota</taxon>
        <taxon>Flavobacteriia</taxon>
        <taxon>Flavobacteriales</taxon>
        <taxon>Weeksellaceae</taxon>
        <taxon>Chryseobacterium group</taxon>
        <taxon>Chryseobacterium</taxon>
    </lineage>
</organism>
<dbReference type="InterPro" id="IPR015886">
    <property type="entry name" value="H2TH_FPG"/>
</dbReference>
<feature type="domain" description="Formamidopyrimidine-DNA glycosylase catalytic" evidence="10">
    <location>
        <begin position="12"/>
        <end position="101"/>
    </location>
</feature>
<dbReference type="GO" id="GO:0003906">
    <property type="term" value="F:DNA-(apurinic or apyrimidinic site) endonuclease activity"/>
    <property type="evidence" value="ECO:0007669"/>
    <property type="project" value="InterPro"/>
</dbReference>
<evidence type="ECO:0000256" key="4">
    <source>
        <dbReference type="ARBA" id="ARBA00022801"/>
    </source>
</evidence>
<keyword evidence="8" id="KW-0511">Multifunctional enzyme</keyword>
<dbReference type="GO" id="GO:0003684">
    <property type="term" value="F:damaged DNA binding"/>
    <property type="evidence" value="ECO:0007669"/>
    <property type="project" value="InterPro"/>
</dbReference>
<dbReference type="SMART" id="SM00898">
    <property type="entry name" value="Fapy_DNA_glyco"/>
    <property type="match status" value="1"/>
</dbReference>
<evidence type="ECO:0000256" key="9">
    <source>
        <dbReference type="ARBA" id="ARBA00023295"/>
    </source>
</evidence>
<dbReference type="Proteomes" id="UP000199627">
    <property type="component" value="Unassembled WGS sequence"/>
</dbReference>
<dbReference type="STRING" id="311333.SAMN05421664_3210"/>
<evidence type="ECO:0000256" key="2">
    <source>
        <dbReference type="ARBA" id="ARBA00009409"/>
    </source>
</evidence>
<reference evidence="12" key="1">
    <citation type="submission" date="2016-10" db="EMBL/GenBank/DDBJ databases">
        <authorList>
            <person name="Varghese N."/>
            <person name="Submissions S."/>
        </authorList>
    </citation>
    <scope>NUCLEOTIDE SEQUENCE [LARGE SCALE GENOMIC DNA]</scope>
    <source>
        <strain evidence="12">DSM 17072</strain>
    </source>
</reference>
<keyword evidence="7" id="KW-0456">Lyase</keyword>
<keyword evidence="9" id="KW-0326">Glycosidase</keyword>
<dbReference type="GO" id="GO:0008270">
    <property type="term" value="F:zinc ion binding"/>
    <property type="evidence" value="ECO:0007669"/>
    <property type="project" value="InterPro"/>
</dbReference>
<dbReference type="InterPro" id="IPR035937">
    <property type="entry name" value="FPG_N"/>
</dbReference>
<dbReference type="Pfam" id="PF01149">
    <property type="entry name" value="Fapy_DNA_glyco"/>
    <property type="match status" value="1"/>
</dbReference>
<dbReference type="Pfam" id="PF06831">
    <property type="entry name" value="H2TH"/>
    <property type="match status" value="1"/>
</dbReference>
<dbReference type="Gene3D" id="1.10.8.50">
    <property type="match status" value="1"/>
</dbReference>
<dbReference type="GO" id="GO:0006284">
    <property type="term" value="P:base-excision repair"/>
    <property type="evidence" value="ECO:0007669"/>
    <property type="project" value="InterPro"/>
</dbReference>
<evidence type="ECO:0000256" key="3">
    <source>
        <dbReference type="ARBA" id="ARBA00022763"/>
    </source>
</evidence>
<protein>
    <submittedName>
        <fullName evidence="11">Endonuclease-8</fullName>
    </submittedName>
</protein>
<evidence type="ECO:0000256" key="1">
    <source>
        <dbReference type="ARBA" id="ARBA00001668"/>
    </source>
</evidence>
<comment type="similarity">
    <text evidence="2">Belongs to the FPG family.</text>
</comment>
<evidence type="ECO:0000256" key="8">
    <source>
        <dbReference type="ARBA" id="ARBA00023268"/>
    </source>
</evidence>
<dbReference type="GO" id="GO:0016829">
    <property type="term" value="F:lyase activity"/>
    <property type="evidence" value="ECO:0007669"/>
    <property type="project" value="UniProtKB-KW"/>
</dbReference>
<dbReference type="SUPFAM" id="SSF81624">
    <property type="entry name" value="N-terminal domain of MutM-like DNA repair proteins"/>
    <property type="match status" value="1"/>
</dbReference>
<evidence type="ECO:0000313" key="11">
    <source>
        <dbReference type="EMBL" id="SDR03358.1"/>
    </source>
</evidence>
<dbReference type="PROSITE" id="PS51068">
    <property type="entry name" value="FPG_CAT"/>
    <property type="match status" value="1"/>
</dbReference>
<dbReference type="Gene3D" id="3.20.190.10">
    <property type="entry name" value="MutM-like, N-terminal"/>
    <property type="match status" value="1"/>
</dbReference>
<dbReference type="InterPro" id="IPR012319">
    <property type="entry name" value="FPG_cat"/>
</dbReference>